<evidence type="ECO:0000313" key="1">
    <source>
        <dbReference type="EMBL" id="RAJ17517.1"/>
    </source>
</evidence>
<evidence type="ECO:0000313" key="2">
    <source>
        <dbReference type="Proteomes" id="UP000248987"/>
    </source>
</evidence>
<protein>
    <submittedName>
        <fullName evidence="1">Uncharacterized protein</fullName>
    </submittedName>
</protein>
<organism evidence="1 2">
    <name type="scientific">Gelidibacter algens</name>
    <dbReference type="NCBI Taxonomy" id="49280"/>
    <lineage>
        <taxon>Bacteria</taxon>
        <taxon>Pseudomonadati</taxon>
        <taxon>Bacteroidota</taxon>
        <taxon>Flavobacteriia</taxon>
        <taxon>Flavobacteriales</taxon>
        <taxon>Flavobacteriaceae</taxon>
        <taxon>Gelidibacter</taxon>
    </lineage>
</organism>
<keyword evidence="2" id="KW-1185">Reference proteome</keyword>
<sequence>MAWSVLTWKILRISQSQFLFGEVRAKTRHSSYTTTLPVIMTKTTLKILI</sequence>
<name>A0A327RV48_9FLAO</name>
<feature type="non-terminal residue" evidence="1">
    <location>
        <position position="49"/>
    </location>
</feature>
<dbReference type="Proteomes" id="UP000248987">
    <property type="component" value="Unassembled WGS sequence"/>
</dbReference>
<gene>
    <name evidence="1" type="ORF">LX77_03885</name>
</gene>
<comment type="caution">
    <text evidence="1">The sequence shown here is derived from an EMBL/GenBank/DDBJ whole genome shotgun (WGS) entry which is preliminary data.</text>
</comment>
<dbReference type="AlphaFoldDB" id="A0A327RV48"/>
<dbReference type="EMBL" id="QLLQ01000039">
    <property type="protein sequence ID" value="RAJ17517.1"/>
    <property type="molecule type" value="Genomic_DNA"/>
</dbReference>
<proteinExistence type="predicted"/>
<reference evidence="1 2" key="1">
    <citation type="submission" date="2018-06" db="EMBL/GenBank/DDBJ databases">
        <title>Genomic Encyclopedia of Archaeal and Bacterial Type Strains, Phase II (KMG-II): from individual species to whole genera.</title>
        <authorList>
            <person name="Goeker M."/>
        </authorList>
    </citation>
    <scope>NUCLEOTIDE SEQUENCE [LARGE SCALE GENOMIC DNA]</scope>
    <source>
        <strain evidence="1 2">DSM 12408</strain>
    </source>
</reference>
<accession>A0A327RV48</accession>